<name>A0AAW1VJ48_9CUCU</name>
<organism evidence="3 4">
    <name type="scientific">Henosepilachna vigintioctopunctata</name>
    <dbReference type="NCBI Taxonomy" id="420089"/>
    <lineage>
        <taxon>Eukaryota</taxon>
        <taxon>Metazoa</taxon>
        <taxon>Ecdysozoa</taxon>
        <taxon>Arthropoda</taxon>
        <taxon>Hexapoda</taxon>
        <taxon>Insecta</taxon>
        <taxon>Pterygota</taxon>
        <taxon>Neoptera</taxon>
        <taxon>Endopterygota</taxon>
        <taxon>Coleoptera</taxon>
        <taxon>Polyphaga</taxon>
        <taxon>Cucujiformia</taxon>
        <taxon>Coccinelloidea</taxon>
        <taxon>Coccinellidae</taxon>
        <taxon>Epilachninae</taxon>
        <taxon>Epilachnini</taxon>
        <taxon>Henosepilachna</taxon>
    </lineage>
</organism>
<proteinExistence type="predicted"/>
<reference evidence="3 4" key="1">
    <citation type="submission" date="2023-03" db="EMBL/GenBank/DDBJ databases">
        <title>Genome insight into feeding habits of ladybird beetles.</title>
        <authorList>
            <person name="Li H.-S."/>
            <person name="Huang Y.-H."/>
            <person name="Pang H."/>
        </authorList>
    </citation>
    <scope>NUCLEOTIDE SEQUENCE [LARGE SCALE GENOMIC DNA]</scope>
    <source>
        <strain evidence="3">SYSU_2023b</strain>
        <tissue evidence="3">Whole body</tissue>
    </source>
</reference>
<dbReference type="Gene3D" id="3.40.33.10">
    <property type="entry name" value="CAP"/>
    <property type="match status" value="1"/>
</dbReference>
<sequence>MSRRQTMLDIFNDARNAVANGTKKFDFGNTGAKRMNALSYDMELEYLVTCHLNQCDSKYRLEGCHDSSCFWGWGNYEAFGIGNERGSNSSYMERSSSLVLDLALSHKQENCRDLTSFS</sequence>
<dbReference type="AlphaFoldDB" id="A0AAW1VJ48"/>
<dbReference type="EMBL" id="JARQZJ010000137">
    <property type="protein sequence ID" value="KAK9892715.1"/>
    <property type="molecule type" value="Genomic_DNA"/>
</dbReference>
<comment type="subcellular location">
    <subcellularLocation>
        <location evidence="1">Secreted</location>
    </subcellularLocation>
</comment>
<gene>
    <name evidence="3" type="ORF">WA026_021577</name>
</gene>
<evidence type="ECO:0000256" key="1">
    <source>
        <dbReference type="ARBA" id="ARBA00004613"/>
    </source>
</evidence>
<comment type="caution">
    <text evidence="3">The sequence shown here is derived from an EMBL/GenBank/DDBJ whole genome shotgun (WGS) entry which is preliminary data.</text>
</comment>
<protein>
    <submittedName>
        <fullName evidence="3">Uncharacterized protein</fullName>
    </submittedName>
</protein>
<accession>A0AAW1VJ48</accession>
<evidence type="ECO:0000256" key="2">
    <source>
        <dbReference type="ARBA" id="ARBA00022525"/>
    </source>
</evidence>
<keyword evidence="4" id="KW-1185">Reference proteome</keyword>
<dbReference type="Proteomes" id="UP001431783">
    <property type="component" value="Unassembled WGS sequence"/>
</dbReference>
<evidence type="ECO:0000313" key="4">
    <source>
        <dbReference type="Proteomes" id="UP001431783"/>
    </source>
</evidence>
<evidence type="ECO:0000313" key="3">
    <source>
        <dbReference type="EMBL" id="KAK9892715.1"/>
    </source>
</evidence>
<dbReference type="InterPro" id="IPR035940">
    <property type="entry name" value="CAP_sf"/>
</dbReference>
<dbReference type="SUPFAM" id="SSF55797">
    <property type="entry name" value="PR-1-like"/>
    <property type="match status" value="1"/>
</dbReference>
<keyword evidence="2" id="KW-0964">Secreted</keyword>